<dbReference type="InterPro" id="IPR016454">
    <property type="entry name" value="Cysteine_dSase"/>
</dbReference>
<keyword evidence="4" id="KW-0808">Transferase</keyword>
<dbReference type="GO" id="GO:0051536">
    <property type="term" value="F:iron-sulfur cluster binding"/>
    <property type="evidence" value="ECO:0007669"/>
    <property type="project" value="UniProtKB-KW"/>
</dbReference>
<evidence type="ECO:0000256" key="8">
    <source>
        <dbReference type="ARBA" id="ARBA00023014"/>
    </source>
</evidence>
<gene>
    <name evidence="12" type="primary">iscS</name>
    <name evidence="12" type="ordered locus">IALB_1634</name>
</gene>
<dbReference type="Pfam" id="PF00266">
    <property type="entry name" value="Aminotran_5"/>
    <property type="match status" value="1"/>
</dbReference>
<dbReference type="AlphaFoldDB" id="I0AK35"/>
<dbReference type="EC" id="2.8.1.7" evidence="3"/>
<dbReference type="KEGG" id="ial:IALB_1634"/>
<dbReference type="PANTHER" id="PTHR11601:SF34">
    <property type="entry name" value="CYSTEINE DESULFURASE"/>
    <property type="match status" value="1"/>
</dbReference>
<evidence type="ECO:0000259" key="11">
    <source>
        <dbReference type="Pfam" id="PF00266"/>
    </source>
</evidence>
<keyword evidence="6" id="KW-0663">Pyridoxal phosphate</keyword>
<keyword evidence="5" id="KW-0479">Metal-binding</keyword>
<organism evidence="12 13">
    <name type="scientific">Ignavibacterium album (strain DSM 19864 / JCM 16511 / NBRC 101810 / Mat9-16)</name>
    <dbReference type="NCBI Taxonomy" id="945713"/>
    <lineage>
        <taxon>Bacteria</taxon>
        <taxon>Pseudomonadati</taxon>
        <taxon>Ignavibacteriota</taxon>
        <taxon>Ignavibacteria</taxon>
        <taxon>Ignavibacteriales</taxon>
        <taxon>Ignavibacteriaceae</taxon>
        <taxon>Ignavibacterium</taxon>
    </lineage>
</organism>
<proteinExistence type="inferred from homology"/>
<dbReference type="RefSeq" id="WP_014560495.1">
    <property type="nucleotide sequence ID" value="NC_017464.1"/>
</dbReference>
<sequence>MKVKLPIYLDNNATTPVDSRVLESMLPYFSEKFGNPLSKHTFGYVTNAAVDFAREQIANLIKAEKNEIYFTSGASESINIIHFGIALKHVSKGNHIISSDVEHSASYESLLQLIKKGFDVTFLKCDSKGFIHPEQIIEAIRTETILVSIIAANNEIGTVNNISEIGKVCRANNILFHTDATQAVGKIKIDVQEMNIDFLSFSSHKIYGPKGIGGLFIRKGLEQKISPLIFGGGQEKGIRPGTLNVPAIVGFGKAAEICNKDFEKDFIHTKNLRDKLYKNILSSLDSVTLNGDKDNRLPGNLNLLIKGIKADNLISNLREIAFSSGATCSSETGKPSRVLKAIGLSEEDSRCCIRIGVGRFNTSEEIEYASEKIIEEITKLRLKRNYQSTI</sequence>
<evidence type="ECO:0000256" key="4">
    <source>
        <dbReference type="ARBA" id="ARBA00022679"/>
    </source>
</evidence>
<name>I0AK35_IGNAJ</name>
<dbReference type="SUPFAM" id="SSF53383">
    <property type="entry name" value="PLP-dependent transferases"/>
    <property type="match status" value="1"/>
</dbReference>
<evidence type="ECO:0000256" key="6">
    <source>
        <dbReference type="ARBA" id="ARBA00022898"/>
    </source>
</evidence>
<evidence type="ECO:0000313" key="13">
    <source>
        <dbReference type="Proteomes" id="UP000007394"/>
    </source>
</evidence>
<comment type="cofactor">
    <cofactor evidence="1 10">
        <name>pyridoxal 5'-phosphate</name>
        <dbReference type="ChEBI" id="CHEBI:597326"/>
    </cofactor>
</comment>
<evidence type="ECO:0000313" key="12">
    <source>
        <dbReference type="EMBL" id="AFH49342.1"/>
    </source>
</evidence>
<dbReference type="EMBL" id="CP003418">
    <property type="protein sequence ID" value="AFH49342.1"/>
    <property type="molecule type" value="Genomic_DNA"/>
</dbReference>
<dbReference type="InterPro" id="IPR020578">
    <property type="entry name" value="Aminotrans_V_PyrdxlP_BS"/>
</dbReference>
<dbReference type="GO" id="GO:0046872">
    <property type="term" value="F:metal ion binding"/>
    <property type="evidence" value="ECO:0007669"/>
    <property type="project" value="UniProtKB-KW"/>
</dbReference>
<accession>I0AK35</accession>
<reference evidence="12 13" key="1">
    <citation type="journal article" date="2012" name="Front. Microbiol.">
        <title>Complete genome of Ignavibacterium album, a metabolically versatile, flagellated, facultative anaerobe from the phylum Chlorobi.</title>
        <authorList>
            <person name="Liu Z."/>
            <person name="Frigaard N.-U."/>
            <person name="Vogl K."/>
            <person name="Iino T."/>
            <person name="Ohkuma M."/>
            <person name="Overmann J."/>
            <person name="Bryant D.A."/>
        </authorList>
    </citation>
    <scope>NUCLEOTIDE SEQUENCE [LARGE SCALE GENOMIC DNA]</scope>
    <source>
        <strain evidence="13">DSM 19864 / JCM 16511 / NBRC 101810 / Mat9-16</strain>
    </source>
</reference>
<dbReference type="InterPro" id="IPR015424">
    <property type="entry name" value="PyrdxlP-dep_Trfase"/>
</dbReference>
<feature type="domain" description="Aminotransferase class V" evidence="11">
    <location>
        <begin position="7"/>
        <end position="368"/>
    </location>
</feature>
<evidence type="ECO:0000256" key="7">
    <source>
        <dbReference type="ARBA" id="ARBA00023004"/>
    </source>
</evidence>
<comment type="catalytic activity">
    <reaction evidence="9">
        <text>(sulfur carrier)-H + L-cysteine = (sulfur carrier)-SH + L-alanine</text>
        <dbReference type="Rhea" id="RHEA:43892"/>
        <dbReference type="Rhea" id="RHEA-COMP:14737"/>
        <dbReference type="Rhea" id="RHEA-COMP:14739"/>
        <dbReference type="ChEBI" id="CHEBI:29917"/>
        <dbReference type="ChEBI" id="CHEBI:35235"/>
        <dbReference type="ChEBI" id="CHEBI:57972"/>
        <dbReference type="ChEBI" id="CHEBI:64428"/>
        <dbReference type="EC" id="2.8.1.7"/>
    </reaction>
</comment>
<dbReference type="PROSITE" id="PS00595">
    <property type="entry name" value="AA_TRANSFER_CLASS_5"/>
    <property type="match status" value="1"/>
</dbReference>
<dbReference type="PIRSF" id="PIRSF005572">
    <property type="entry name" value="NifS"/>
    <property type="match status" value="1"/>
</dbReference>
<dbReference type="Gene3D" id="3.40.640.10">
    <property type="entry name" value="Type I PLP-dependent aspartate aminotransferase-like (Major domain)"/>
    <property type="match status" value="1"/>
</dbReference>
<dbReference type="InterPro" id="IPR015421">
    <property type="entry name" value="PyrdxlP-dep_Trfase_major"/>
</dbReference>
<evidence type="ECO:0000256" key="10">
    <source>
        <dbReference type="RuleBase" id="RU004504"/>
    </source>
</evidence>
<keyword evidence="13" id="KW-1185">Reference proteome</keyword>
<dbReference type="GO" id="GO:0031071">
    <property type="term" value="F:cysteine desulfurase activity"/>
    <property type="evidence" value="ECO:0007669"/>
    <property type="project" value="UniProtKB-EC"/>
</dbReference>
<evidence type="ECO:0000256" key="3">
    <source>
        <dbReference type="ARBA" id="ARBA00012239"/>
    </source>
</evidence>
<keyword evidence="8" id="KW-0411">Iron-sulfur</keyword>
<evidence type="ECO:0000256" key="1">
    <source>
        <dbReference type="ARBA" id="ARBA00001933"/>
    </source>
</evidence>
<dbReference type="Gene3D" id="3.90.1150.10">
    <property type="entry name" value="Aspartate Aminotransferase, domain 1"/>
    <property type="match status" value="1"/>
</dbReference>
<dbReference type="PATRIC" id="fig|945713.3.peg.1635"/>
<protein>
    <recommendedName>
        <fullName evidence="3">cysteine desulfurase</fullName>
        <ecNumber evidence="3">2.8.1.7</ecNumber>
    </recommendedName>
</protein>
<dbReference type="PANTHER" id="PTHR11601">
    <property type="entry name" value="CYSTEINE DESULFURYLASE FAMILY MEMBER"/>
    <property type="match status" value="1"/>
</dbReference>
<evidence type="ECO:0000256" key="2">
    <source>
        <dbReference type="ARBA" id="ARBA00006490"/>
    </source>
</evidence>
<keyword evidence="7" id="KW-0408">Iron</keyword>
<dbReference type="Proteomes" id="UP000007394">
    <property type="component" value="Chromosome"/>
</dbReference>
<comment type="similarity">
    <text evidence="2">Belongs to the class-V pyridoxal-phosphate-dependent aminotransferase family. NifS/IscS subfamily.</text>
</comment>
<dbReference type="OrthoDB" id="389074at2"/>
<dbReference type="InterPro" id="IPR015422">
    <property type="entry name" value="PyrdxlP-dep_Trfase_small"/>
</dbReference>
<dbReference type="eggNOG" id="COG1104">
    <property type="taxonomic scope" value="Bacteria"/>
</dbReference>
<evidence type="ECO:0000256" key="9">
    <source>
        <dbReference type="ARBA" id="ARBA00050776"/>
    </source>
</evidence>
<evidence type="ECO:0000256" key="5">
    <source>
        <dbReference type="ARBA" id="ARBA00022723"/>
    </source>
</evidence>
<dbReference type="STRING" id="945713.IALB_1634"/>
<dbReference type="HOGENOM" id="CLU_003433_0_2_10"/>
<dbReference type="InterPro" id="IPR000192">
    <property type="entry name" value="Aminotrans_V_dom"/>
</dbReference>